<dbReference type="SUPFAM" id="SSF47240">
    <property type="entry name" value="Ferritin-like"/>
    <property type="match status" value="1"/>
</dbReference>
<sequence>MPMSLGQRPERSDPRPPAAGIVGCPSPHLHSTGFRRRQITSSEVRRFRPENDPGRISVRRNTRRALMALWSRERSGRMSEARGRIHLAGTRPGLEVSRRNFIKTAAWAGAALAAAGIGGIGWATRYAGAQEGGEPFETYQGLGDAAILQFAYQLELLEGTFYQMGADMGVVSGDALAQIQAIRDHEFAHADALAATLQQLGAEVPATPDFTYPDGVFEDTAAFLDLANTFEPVGIGAYQGAAPALESKEILGAALSIHNSECEHWNGIKILLGIDPPNNVAFEEALPLPQVQEAVAPFGVG</sequence>
<feature type="region of interest" description="Disordered" evidence="1">
    <location>
        <begin position="1"/>
        <end position="39"/>
    </location>
</feature>
<dbReference type="Proteomes" id="UP000295244">
    <property type="component" value="Unassembled WGS sequence"/>
</dbReference>
<comment type="caution">
    <text evidence="2">The sequence shown here is derived from an EMBL/GenBank/DDBJ whole genome shotgun (WGS) entry which is preliminary data.</text>
</comment>
<dbReference type="CDD" id="cd00657">
    <property type="entry name" value="Ferritin_like"/>
    <property type="match status" value="1"/>
</dbReference>
<accession>A0A4R1BQ39</accession>
<keyword evidence="3" id="KW-1185">Reference proteome</keyword>
<name>A0A4R1BQ39_9ACTN</name>
<evidence type="ECO:0000256" key="1">
    <source>
        <dbReference type="SAM" id="MobiDB-lite"/>
    </source>
</evidence>
<dbReference type="Pfam" id="PF13668">
    <property type="entry name" value="Ferritin_2"/>
    <property type="match status" value="1"/>
</dbReference>
<dbReference type="OrthoDB" id="5242164at2"/>
<proteinExistence type="predicted"/>
<dbReference type="InterPro" id="IPR012347">
    <property type="entry name" value="Ferritin-like"/>
</dbReference>
<reference evidence="2 3" key="1">
    <citation type="submission" date="2019-03" db="EMBL/GenBank/DDBJ databases">
        <title>Whole genome sequence of a novel Rubrobacter taiwanensis strain, isolated from Yellowstone National Park.</title>
        <authorList>
            <person name="Freed S."/>
            <person name="Ramaley R.F."/>
            <person name="Kyndt J.A."/>
        </authorList>
    </citation>
    <scope>NUCLEOTIDE SEQUENCE [LARGE SCALE GENOMIC DNA]</scope>
    <source>
        <strain evidence="2 3">Yellowstone</strain>
    </source>
</reference>
<dbReference type="EMBL" id="SKBU01000008">
    <property type="protein sequence ID" value="TCJ19396.1"/>
    <property type="molecule type" value="Genomic_DNA"/>
</dbReference>
<evidence type="ECO:0000313" key="2">
    <source>
        <dbReference type="EMBL" id="TCJ19396.1"/>
    </source>
</evidence>
<protein>
    <submittedName>
        <fullName evidence="2">Ferritin-like domain-containing protein</fullName>
    </submittedName>
</protein>
<dbReference type="InterPro" id="IPR009078">
    <property type="entry name" value="Ferritin-like_SF"/>
</dbReference>
<dbReference type="AlphaFoldDB" id="A0A4R1BQ39"/>
<dbReference type="InterPro" id="IPR019546">
    <property type="entry name" value="TAT_signal_bac_arc"/>
</dbReference>
<dbReference type="Gene3D" id="1.20.1260.10">
    <property type="match status" value="1"/>
</dbReference>
<gene>
    <name evidence="2" type="ORF">E0L93_04380</name>
</gene>
<dbReference type="NCBIfam" id="TIGR01409">
    <property type="entry name" value="TAT_signal_seq"/>
    <property type="match status" value="1"/>
</dbReference>
<organism evidence="2 3">
    <name type="scientific">Rubrobacter taiwanensis</name>
    <dbReference type="NCBI Taxonomy" id="185139"/>
    <lineage>
        <taxon>Bacteria</taxon>
        <taxon>Bacillati</taxon>
        <taxon>Actinomycetota</taxon>
        <taxon>Rubrobacteria</taxon>
        <taxon>Rubrobacterales</taxon>
        <taxon>Rubrobacteraceae</taxon>
        <taxon>Rubrobacter</taxon>
    </lineage>
</organism>
<evidence type="ECO:0000313" key="3">
    <source>
        <dbReference type="Proteomes" id="UP000295244"/>
    </source>
</evidence>